<name>A0ABV7WSM5_9GAMM</name>
<keyword evidence="10" id="KW-1185">Reference proteome</keyword>
<dbReference type="Gene3D" id="3.40.50.180">
    <property type="entry name" value="Methylesterase CheB, C-terminal domain"/>
    <property type="match status" value="1"/>
</dbReference>
<dbReference type="PROSITE" id="PS50122">
    <property type="entry name" value="CHEB"/>
    <property type="match status" value="1"/>
</dbReference>
<dbReference type="SMART" id="SM00448">
    <property type="entry name" value="REC"/>
    <property type="match status" value="1"/>
</dbReference>
<evidence type="ECO:0000259" key="8">
    <source>
        <dbReference type="PROSITE" id="PS50122"/>
    </source>
</evidence>
<dbReference type="InterPro" id="IPR000673">
    <property type="entry name" value="Sig_transdc_resp-reg_Me-estase"/>
</dbReference>
<comment type="similarity">
    <text evidence="4">Belongs to the CheB family.</text>
</comment>
<keyword evidence="2 4" id="KW-0378">Hydrolase</keyword>
<keyword evidence="1 4" id="KW-0145">Chemotaxis</keyword>
<evidence type="ECO:0000256" key="6">
    <source>
        <dbReference type="PROSITE-ProRule" id="PRU00169"/>
    </source>
</evidence>
<dbReference type="Gene3D" id="3.40.50.2300">
    <property type="match status" value="1"/>
</dbReference>
<dbReference type="NCBIfam" id="NF001965">
    <property type="entry name" value="PRK00742.1"/>
    <property type="match status" value="1"/>
</dbReference>
<dbReference type="PANTHER" id="PTHR42872">
    <property type="entry name" value="PROTEIN-GLUTAMATE METHYLESTERASE/PROTEIN-GLUTAMINE GLUTAMINASE"/>
    <property type="match status" value="1"/>
</dbReference>
<dbReference type="RefSeq" id="WP_290281474.1">
    <property type="nucleotide sequence ID" value="NZ_JAUFQI010000001.1"/>
</dbReference>
<dbReference type="GO" id="GO:0008984">
    <property type="term" value="F:protein-glutamate methylesterase activity"/>
    <property type="evidence" value="ECO:0007669"/>
    <property type="project" value="UniProtKB-EC"/>
</dbReference>
<comment type="catalytic activity">
    <reaction evidence="4">
        <text>L-glutaminyl-[protein] + H2O = L-glutamyl-[protein] + NH4(+)</text>
        <dbReference type="Rhea" id="RHEA:16441"/>
        <dbReference type="Rhea" id="RHEA-COMP:10207"/>
        <dbReference type="Rhea" id="RHEA-COMP:10208"/>
        <dbReference type="ChEBI" id="CHEBI:15377"/>
        <dbReference type="ChEBI" id="CHEBI:28938"/>
        <dbReference type="ChEBI" id="CHEBI:29973"/>
        <dbReference type="ChEBI" id="CHEBI:30011"/>
        <dbReference type="EC" id="3.5.1.44"/>
    </reaction>
</comment>
<dbReference type="EC" id="3.5.1.44" evidence="4"/>
<dbReference type="InterPro" id="IPR008248">
    <property type="entry name" value="CheB-like"/>
</dbReference>
<dbReference type="InterPro" id="IPR011006">
    <property type="entry name" value="CheY-like_superfamily"/>
</dbReference>
<protein>
    <recommendedName>
        <fullName evidence="4">Protein-glutamate methylesterase/protein-glutamine glutaminase</fullName>
        <ecNumber evidence="4">3.1.1.61</ecNumber>
        <ecNumber evidence="4">3.5.1.44</ecNumber>
    </recommendedName>
</protein>
<comment type="function">
    <text evidence="4">Involved in chemotaxis. Part of a chemotaxis signal transduction system that modulates chemotaxis in response to various stimuli. Catalyzes the demethylation of specific methylglutamate residues introduced into the chemoreceptors (methyl-accepting chemotaxis proteins or MCP) by CheR. Also mediates the irreversible deamidation of specific glutamine residues to glutamic acid.</text>
</comment>
<dbReference type="PANTHER" id="PTHR42872:SF3">
    <property type="entry name" value="PROTEIN-GLUTAMATE METHYLESTERASE_PROTEIN-GLUTAMINE GLUTAMINASE 1"/>
    <property type="match status" value="1"/>
</dbReference>
<keyword evidence="4" id="KW-0963">Cytoplasm</keyword>
<evidence type="ECO:0000259" key="7">
    <source>
        <dbReference type="PROSITE" id="PS50110"/>
    </source>
</evidence>
<feature type="modified residue" description="4-aspartylphosphate" evidence="4 6">
    <location>
        <position position="55"/>
    </location>
</feature>
<dbReference type="EMBL" id="JBHRYN010000012">
    <property type="protein sequence ID" value="MFC3702207.1"/>
    <property type="molecule type" value="Genomic_DNA"/>
</dbReference>
<evidence type="ECO:0000256" key="3">
    <source>
        <dbReference type="ARBA" id="ARBA00048267"/>
    </source>
</evidence>
<keyword evidence="4 6" id="KW-0597">Phosphoprotein</keyword>
<comment type="catalytic activity">
    <reaction evidence="3 4">
        <text>[protein]-L-glutamate 5-O-methyl ester + H2O = L-glutamyl-[protein] + methanol + H(+)</text>
        <dbReference type="Rhea" id="RHEA:23236"/>
        <dbReference type="Rhea" id="RHEA-COMP:10208"/>
        <dbReference type="Rhea" id="RHEA-COMP:10311"/>
        <dbReference type="ChEBI" id="CHEBI:15377"/>
        <dbReference type="ChEBI" id="CHEBI:15378"/>
        <dbReference type="ChEBI" id="CHEBI:17790"/>
        <dbReference type="ChEBI" id="CHEBI:29973"/>
        <dbReference type="ChEBI" id="CHEBI:82795"/>
        <dbReference type="EC" id="3.1.1.61"/>
    </reaction>
</comment>
<dbReference type="InterPro" id="IPR035909">
    <property type="entry name" value="CheB_C"/>
</dbReference>
<proteinExistence type="inferred from homology"/>
<dbReference type="PIRSF" id="PIRSF000876">
    <property type="entry name" value="RR_chemtxs_CheB"/>
    <property type="match status" value="1"/>
</dbReference>
<dbReference type="CDD" id="cd17541">
    <property type="entry name" value="REC_CheB-like"/>
    <property type="match status" value="1"/>
</dbReference>
<dbReference type="EC" id="3.1.1.61" evidence="4"/>
<evidence type="ECO:0000256" key="1">
    <source>
        <dbReference type="ARBA" id="ARBA00022500"/>
    </source>
</evidence>
<reference evidence="10" key="1">
    <citation type="journal article" date="2019" name="Int. J. Syst. Evol. Microbiol.">
        <title>The Global Catalogue of Microorganisms (GCM) 10K type strain sequencing project: providing services to taxonomists for standard genome sequencing and annotation.</title>
        <authorList>
            <consortium name="The Broad Institute Genomics Platform"/>
            <consortium name="The Broad Institute Genome Sequencing Center for Infectious Disease"/>
            <person name="Wu L."/>
            <person name="Ma J."/>
        </authorList>
    </citation>
    <scope>NUCLEOTIDE SEQUENCE [LARGE SCALE GENOMIC DNA]</scope>
    <source>
        <strain evidence="10">CECT 8288</strain>
    </source>
</reference>
<evidence type="ECO:0000256" key="5">
    <source>
        <dbReference type="PROSITE-ProRule" id="PRU00050"/>
    </source>
</evidence>
<dbReference type="SUPFAM" id="SSF52738">
    <property type="entry name" value="Methylesterase CheB, C-terminal domain"/>
    <property type="match status" value="1"/>
</dbReference>
<comment type="PTM">
    <text evidence="4">Phosphorylated by CheA. Phosphorylation of the N-terminal regulatory domain activates the methylesterase activity.</text>
</comment>
<evidence type="ECO:0000313" key="9">
    <source>
        <dbReference type="EMBL" id="MFC3702207.1"/>
    </source>
</evidence>
<dbReference type="Proteomes" id="UP001595710">
    <property type="component" value="Unassembled WGS sequence"/>
</dbReference>
<dbReference type="CDD" id="cd16432">
    <property type="entry name" value="CheB_Rec"/>
    <property type="match status" value="1"/>
</dbReference>
<dbReference type="Pfam" id="PF01339">
    <property type="entry name" value="CheB_methylest"/>
    <property type="match status" value="1"/>
</dbReference>
<feature type="active site" evidence="4 5">
    <location>
        <position position="200"/>
    </location>
</feature>
<comment type="domain">
    <text evidence="4">Contains a C-terminal catalytic domain, and an N-terminal region which modulates catalytic activity.</text>
</comment>
<dbReference type="InterPro" id="IPR001789">
    <property type="entry name" value="Sig_transdc_resp-reg_receiver"/>
</dbReference>
<dbReference type="Pfam" id="PF00072">
    <property type="entry name" value="Response_reg"/>
    <property type="match status" value="1"/>
</dbReference>
<comment type="caution">
    <text evidence="9">The sequence shown here is derived from an EMBL/GenBank/DDBJ whole genome shotgun (WGS) entry which is preliminary data.</text>
</comment>
<organism evidence="9 10">
    <name type="scientific">Reinekea marina</name>
    <dbReference type="NCBI Taxonomy" id="1310421"/>
    <lineage>
        <taxon>Bacteria</taxon>
        <taxon>Pseudomonadati</taxon>
        <taxon>Pseudomonadota</taxon>
        <taxon>Gammaproteobacteria</taxon>
        <taxon>Oceanospirillales</taxon>
        <taxon>Saccharospirillaceae</taxon>
        <taxon>Reinekea</taxon>
    </lineage>
</organism>
<accession>A0ABV7WSM5</accession>
<sequence length="348" mass="37355">MPVKVLIVDDSSFFRNQIKAILEANPQIKVVGEASNGREAIDKTKLLKPDIITMDYEMPLMDGITSVRHIMNETPTPILMFSSLTLKGARVTLDALEAGAVDFLPKSYEKVSGSNSSLRQILVQKILTLTKPAVKMPSAAPANLQEKASVVKPKSAKAKTYAQRFEIVMIGTSTGGPVALQKVLTQLPANYPVPILLIQHMPGTFTGAFAERLNNLCNISVQEAKDGDSLKPGTAYLAPGGQQMILSQKGKLKVMAGEERLNYKPSVDLTFGSAVKYYGRNVLAIVLTGMGADGREGARLLKSVGAAVWAQEGSTCVIDGMPSAVVKANLADEIIPLEDVSQRMKSVV</sequence>
<evidence type="ECO:0000313" key="10">
    <source>
        <dbReference type="Proteomes" id="UP001595710"/>
    </source>
</evidence>
<evidence type="ECO:0000256" key="4">
    <source>
        <dbReference type="HAMAP-Rule" id="MF_00099"/>
    </source>
</evidence>
<evidence type="ECO:0000256" key="2">
    <source>
        <dbReference type="ARBA" id="ARBA00022801"/>
    </source>
</evidence>
<feature type="active site" evidence="4 5">
    <location>
        <position position="293"/>
    </location>
</feature>
<dbReference type="HAMAP" id="MF_00099">
    <property type="entry name" value="CheB_chemtxs"/>
    <property type="match status" value="1"/>
</dbReference>
<feature type="active site" evidence="4 5">
    <location>
        <position position="173"/>
    </location>
</feature>
<feature type="domain" description="CheB-type methylesterase" evidence="8">
    <location>
        <begin position="166"/>
        <end position="348"/>
    </location>
</feature>
<dbReference type="SUPFAM" id="SSF52172">
    <property type="entry name" value="CheY-like"/>
    <property type="match status" value="1"/>
</dbReference>
<comment type="subcellular location">
    <subcellularLocation>
        <location evidence="4">Cytoplasm</location>
    </subcellularLocation>
</comment>
<gene>
    <name evidence="4" type="primary">cheB</name>
    <name evidence="9" type="ORF">ACFOND_11175</name>
</gene>
<dbReference type="PROSITE" id="PS50110">
    <property type="entry name" value="RESPONSE_REGULATORY"/>
    <property type="match status" value="1"/>
</dbReference>
<feature type="domain" description="Response regulatory" evidence="7">
    <location>
        <begin position="4"/>
        <end position="121"/>
    </location>
</feature>